<dbReference type="InterPro" id="IPR038416">
    <property type="entry name" value="Ribosom_S30AE_C_sf"/>
</dbReference>
<evidence type="ECO:0000259" key="3">
    <source>
        <dbReference type="Pfam" id="PF16321"/>
    </source>
</evidence>
<evidence type="ECO:0000313" key="4">
    <source>
        <dbReference type="EMBL" id="MBB3171314.1"/>
    </source>
</evidence>
<dbReference type="Pfam" id="PF16321">
    <property type="entry name" value="Ribosom_S30AE_C"/>
    <property type="match status" value="1"/>
</dbReference>
<keyword evidence="2" id="KW-0963">Cytoplasm</keyword>
<dbReference type="PANTHER" id="PTHR33231:SF1">
    <property type="entry name" value="30S RIBOSOMAL PROTEIN"/>
    <property type="match status" value="1"/>
</dbReference>
<dbReference type="InterPro" id="IPR036567">
    <property type="entry name" value="RHF-like"/>
</dbReference>
<dbReference type="GO" id="GO:0022627">
    <property type="term" value="C:cytosolic small ribosomal subunit"/>
    <property type="evidence" value="ECO:0007669"/>
    <property type="project" value="TreeGrafter"/>
</dbReference>
<keyword evidence="6" id="KW-1185">Reference proteome</keyword>
<dbReference type="InterPro" id="IPR034694">
    <property type="entry name" value="HPF_long/plastid"/>
</dbReference>
<dbReference type="Gene3D" id="3.30.160.100">
    <property type="entry name" value="Ribosome hibernation promotion factor-like"/>
    <property type="match status" value="1"/>
</dbReference>
<comment type="subcellular location">
    <subcellularLocation>
        <location evidence="2">Cytoplasm</location>
    </subcellularLocation>
</comment>
<evidence type="ECO:0000313" key="5">
    <source>
        <dbReference type="EMBL" id="TJW10778.1"/>
    </source>
</evidence>
<sequence>MSITVTGRKIAITDALRSYAEEKIGNSLKAIDADPISTEVVLMHEKNPANPLPAICEVTVRIKGRIVRVEESEEDMYAAIDVAAAKIARQIRKYKTRLVDKRVRATERIVDYAHEDAKPETDLDLDKLMNELQDDEEAVVRRKETEFTPMTEEDALVQIDLLGHDFFVFTDRDSNKVSVLYRRDDGGYGLLVQKED</sequence>
<dbReference type="InterPro" id="IPR050574">
    <property type="entry name" value="HPF/YfiA_ribosome-assoc"/>
</dbReference>
<evidence type="ECO:0000313" key="6">
    <source>
        <dbReference type="Proteomes" id="UP000309454"/>
    </source>
</evidence>
<dbReference type="InterPro" id="IPR003489">
    <property type="entry name" value="RHF/RaiA"/>
</dbReference>
<dbReference type="Proteomes" id="UP000309454">
    <property type="component" value="Unassembled WGS sequence"/>
</dbReference>
<dbReference type="InterPro" id="IPR032528">
    <property type="entry name" value="Ribosom_S30AE_C"/>
</dbReference>
<gene>
    <name evidence="5" type="primary">raiA</name>
    <name evidence="2" type="synonym">hpf</name>
    <name evidence="5" type="ORF">E5982_05765</name>
    <name evidence="4" type="ORF">FHR31_001132</name>
</gene>
<comment type="subunit">
    <text evidence="2">Interacts with 100S ribosomes.</text>
</comment>
<evidence type="ECO:0000313" key="7">
    <source>
        <dbReference type="Proteomes" id="UP000530850"/>
    </source>
</evidence>
<dbReference type="NCBIfam" id="TIGR00741">
    <property type="entry name" value="yfiA"/>
    <property type="match status" value="1"/>
</dbReference>
<keyword evidence="1 2" id="KW-0810">Translation regulation</keyword>
<organism evidence="4 7">
    <name type="scientific">Parvibacter caecicola</name>
    <dbReference type="NCBI Taxonomy" id="747645"/>
    <lineage>
        <taxon>Bacteria</taxon>
        <taxon>Bacillati</taxon>
        <taxon>Actinomycetota</taxon>
        <taxon>Coriobacteriia</taxon>
        <taxon>Coriobacteriales</taxon>
        <taxon>Coriobacteriaceae</taxon>
        <taxon>Parvibacter</taxon>
    </lineage>
</organism>
<reference evidence="4 7" key="2">
    <citation type="submission" date="2020-08" db="EMBL/GenBank/DDBJ databases">
        <title>Sequencing the genomes of 1000 actinobacteria strains.</title>
        <authorList>
            <person name="Klenk H.-P."/>
        </authorList>
    </citation>
    <scope>NUCLEOTIDE SEQUENCE [LARGE SCALE GENOMIC DNA]</scope>
    <source>
        <strain evidence="4 7">DSM 22242</strain>
    </source>
</reference>
<dbReference type="OrthoDB" id="9794975at2"/>
<evidence type="ECO:0000256" key="2">
    <source>
        <dbReference type="HAMAP-Rule" id="MF_00839"/>
    </source>
</evidence>
<dbReference type="HAMAP" id="MF_00839">
    <property type="entry name" value="HPF"/>
    <property type="match status" value="1"/>
</dbReference>
<protein>
    <recommendedName>
        <fullName evidence="2">Ribosome hibernation promoting factor</fullName>
        <shortName evidence="2">HPF</shortName>
    </recommendedName>
</protein>
<evidence type="ECO:0000256" key="1">
    <source>
        <dbReference type="ARBA" id="ARBA00022845"/>
    </source>
</evidence>
<accession>A0A3N0ABT3</accession>
<reference evidence="5 6" key="1">
    <citation type="submission" date="2019-04" db="EMBL/GenBank/DDBJ databases">
        <title>Microbes associate with the intestines of laboratory mice.</title>
        <authorList>
            <person name="Navarre W."/>
            <person name="Wong E."/>
            <person name="Huang K.C."/>
            <person name="Tropini C."/>
            <person name="Ng K."/>
            <person name="Yu B."/>
        </authorList>
    </citation>
    <scope>NUCLEOTIDE SEQUENCE [LARGE SCALE GENOMIC DNA]</scope>
    <source>
        <strain evidence="5 6">NM48_B13</strain>
    </source>
</reference>
<dbReference type="GO" id="GO:0043024">
    <property type="term" value="F:ribosomal small subunit binding"/>
    <property type="evidence" value="ECO:0007669"/>
    <property type="project" value="TreeGrafter"/>
</dbReference>
<comment type="caution">
    <text evidence="4">The sequence shown here is derived from an EMBL/GenBank/DDBJ whole genome shotgun (WGS) entry which is preliminary data.</text>
</comment>
<dbReference type="EMBL" id="JACHYA010000003">
    <property type="protein sequence ID" value="MBB3171314.1"/>
    <property type="molecule type" value="Genomic_DNA"/>
</dbReference>
<dbReference type="AlphaFoldDB" id="A0A3N0ABT3"/>
<dbReference type="GeneID" id="93356214"/>
<proteinExistence type="inferred from homology"/>
<feature type="domain" description="Sigma 54 modulation/S30EA ribosomal protein C-terminal" evidence="3">
    <location>
        <begin position="135"/>
        <end position="190"/>
    </location>
</feature>
<dbReference type="CDD" id="cd00552">
    <property type="entry name" value="RaiA"/>
    <property type="match status" value="1"/>
</dbReference>
<dbReference type="Proteomes" id="UP000530850">
    <property type="component" value="Unassembled WGS sequence"/>
</dbReference>
<dbReference type="RefSeq" id="WP_123184911.1">
    <property type="nucleotide sequence ID" value="NZ_CANPEU010000008.1"/>
</dbReference>
<comment type="function">
    <text evidence="2">Required for dimerization of active 70S ribosomes into 100S ribosomes in stationary phase; 100S ribosomes are translationally inactive and sometimes present during exponential growth.</text>
</comment>
<dbReference type="Gene3D" id="3.30.505.50">
    <property type="entry name" value="Sigma 54 modulation/S30EA ribosomal protein, C-terminal domain"/>
    <property type="match status" value="1"/>
</dbReference>
<dbReference type="Pfam" id="PF02482">
    <property type="entry name" value="Ribosomal_S30AE"/>
    <property type="match status" value="1"/>
</dbReference>
<dbReference type="SUPFAM" id="SSF69754">
    <property type="entry name" value="Ribosome binding protein Y (YfiA homologue)"/>
    <property type="match status" value="1"/>
</dbReference>
<dbReference type="PANTHER" id="PTHR33231">
    <property type="entry name" value="30S RIBOSOMAL PROTEIN"/>
    <property type="match status" value="1"/>
</dbReference>
<comment type="similarity">
    <text evidence="2">Belongs to the HPF/YfiA ribosome-associated protein family. Long HPF subfamily.</text>
</comment>
<dbReference type="EMBL" id="SSTM01000003">
    <property type="protein sequence ID" value="TJW10778.1"/>
    <property type="molecule type" value="Genomic_DNA"/>
</dbReference>
<name>A0A3N0ABT3_9ACTN</name>
<dbReference type="GO" id="GO:0045900">
    <property type="term" value="P:negative regulation of translational elongation"/>
    <property type="evidence" value="ECO:0007669"/>
    <property type="project" value="TreeGrafter"/>
</dbReference>